<dbReference type="InterPro" id="IPR018151">
    <property type="entry name" value="TF_GreA/GreB_CS"/>
</dbReference>
<dbReference type="InterPro" id="IPR023459">
    <property type="entry name" value="Tscrpt_elong_fac_GreA/B_fam"/>
</dbReference>
<dbReference type="STRING" id="111015.AXF14_02720"/>
<dbReference type="PROSITE" id="PS00829">
    <property type="entry name" value="GREAB_1"/>
    <property type="match status" value="1"/>
</dbReference>
<dbReference type="GO" id="GO:0003677">
    <property type="term" value="F:DNA binding"/>
    <property type="evidence" value="ECO:0007669"/>
    <property type="project" value="UniProtKB-UniRule"/>
</dbReference>
<dbReference type="EMBL" id="CP014228">
    <property type="protein sequence ID" value="AMD86712.1"/>
    <property type="molecule type" value="Genomic_DNA"/>
</dbReference>
<evidence type="ECO:0000256" key="9">
    <source>
        <dbReference type="SAM" id="MobiDB-lite"/>
    </source>
</evidence>
<dbReference type="SUPFAM" id="SSF54534">
    <property type="entry name" value="FKBP-like"/>
    <property type="match status" value="1"/>
</dbReference>
<evidence type="ECO:0000313" key="12">
    <source>
        <dbReference type="EMBL" id="AMD86712.1"/>
    </source>
</evidence>
<keyword evidence="3 8" id="KW-0805">Transcription regulation</keyword>
<evidence type="ECO:0000256" key="4">
    <source>
        <dbReference type="ARBA" id="ARBA00023125"/>
    </source>
</evidence>
<dbReference type="Gene3D" id="1.10.287.180">
    <property type="entry name" value="Transcription elongation factor, GreA/GreB, N-terminal domain"/>
    <property type="match status" value="1"/>
</dbReference>
<dbReference type="Pfam" id="PF03449">
    <property type="entry name" value="GreA_GreB_N"/>
    <property type="match status" value="1"/>
</dbReference>
<protein>
    <recommendedName>
        <fullName evidence="2 8">Transcription elongation factor GreA</fullName>
    </recommendedName>
    <alternativeName>
        <fullName evidence="7 8">Transcript cleavage factor GreA</fullName>
    </alternativeName>
</protein>
<keyword evidence="12" id="KW-0251">Elongation factor</keyword>
<dbReference type="GO" id="GO:0003746">
    <property type="term" value="F:translation elongation factor activity"/>
    <property type="evidence" value="ECO:0007669"/>
    <property type="project" value="UniProtKB-KW"/>
</dbReference>
<keyword evidence="13" id="KW-1185">Reference proteome</keyword>
<evidence type="ECO:0000256" key="5">
    <source>
        <dbReference type="ARBA" id="ARBA00023163"/>
    </source>
</evidence>
<accession>A0A0X8JDW4</accession>
<dbReference type="SUPFAM" id="SSF46557">
    <property type="entry name" value="GreA transcript cleavage protein, N-terminal domain"/>
    <property type="match status" value="1"/>
</dbReference>
<dbReference type="InterPro" id="IPR001437">
    <property type="entry name" value="Tscrpt_elong_fac_GreA/B_C"/>
</dbReference>
<evidence type="ECO:0000256" key="8">
    <source>
        <dbReference type="HAMAP-Rule" id="MF_00105"/>
    </source>
</evidence>
<feature type="compositionally biased region" description="Polar residues" evidence="9">
    <location>
        <begin position="8"/>
        <end position="17"/>
    </location>
</feature>
<dbReference type="GO" id="GO:0032784">
    <property type="term" value="P:regulation of DNA-templated transcription elongation"/>
    <property type="evidence" value="ECO:0007669"/>
    <property type="project" value="UniProtKB-UniRule"/>
</dbReference>
<dbReference type="Pfam" id="PF01272">
    <property type="entry name" value="GreA_GreB"/>
    <property type="match status" value="1"/>
</dbReference>
<comment type="similarity">
    <text evidence="1 8">Belongs to the GreA/GreB family.</text>
</comment>
<dbReference type="GO" id="GO:0006354">
    <property type="term" value="P:DNA-templated transcription elongation"/>
    <property type="evidence" value="ECO:0007669"/>
    <property type="project" value="TreeGrafter"/>
</dbReference>
<evidence type="ECO:0000256" key="7">
    <source>
        <dbReference type="ARBA" id="ARBA00030776"/>
    </source>
</evidence>
<dbReference type="KEGG" id="ard:AXF14_02720"/>
<reference evidence="13" key="1">
    <citation type="submission" date="2016-02" db="EMBL/GenBank/DDBJ databases">
        <authorList>
            <person name="Holder M.E."/>
            <person name="Ajami N.J."/>
            <person name="Petrosino J.F."/>
        </authorList>
    </citation>
    <scope>NUCLEOTIDE SEQUENCE [LARGE SCALE GENOMIC DNA]</scope>
    <source>
        <strain evidence="13">CCUG 36733</strain>
    </source>
</reference>
<name>A0A0X8JDW4_ACTRD</name>
<evidence type="ECO:0000256" key="6">
    <source>
        <dbReference type="ARBA" id="ARBA00024916"/>
    </source>
</evidence>
<dbReference type="PIRSF" id="PIRSF006092">
    <property type="entry name" value="GreA_GreB"/>
    <property type="match status" value="1"/>
</dbReference>
<sequence length="167" mass="18178">MADETTENTEQQGTWLTQEAFDRLTEELKRRQETDRKEIAQRVEAARQEGDLRENAGYHAAREEAALNEARIVQLTEMLENAQIGEVADDGRVSAGMIVTAKVAGKEQAFALGGQEITADVPEGVKVFSPDAPLGKALMGHKAGETVSYAAPNGKEIKAEILDVKKL</sequence>
<keyword evidence="12" id="KW-0648">Protein biosynthesis</keyword>
<dbReference type="InterPro" id="IPR028624">
    <property type="entry name" value="Tscrpt_elong_fac_GreA/B"/>
</dbReference>
<evidence type="ECO:0000313" key="13">
    <source>
        <dbReference type="Proteomes" id="UP000065220"/>
    </source>
</evidence>
<dbReference type="AlphaFoldDB" id="A0A0X8JDW4"/>
<dbReference type="InterPro" id="IPR022691">
    <property type="entry name" value="Tscrpt_elong_fac_GreA/B_N"/>
</dbReference>
<dbReference type="PANTHER" id="PTHR30437">
    <property type="entry name" value="TRANSCRIPTION ELONGATION FACTOR GREA"/>
    <property type="match status" value="1"/>
</dbReference>
<feature type="domain" description="Transcription elongation factor GreA/GreB N-terminal" evidence="11">
    <location>
        <begin position="15"/>
        <end position="84"/>
    </location>
</feature>
<dbReference type="HAMAP" id="MF_00105">
    <property type="entry name" value="GreA_GreB"/>
    <property type="match status" value="1"/>
</dbReference>
<keyword evidence="4 8" id="KW-0238">DNA-binding</keyword>
<dbReference type="RefSeq" id="WP_067940637.1">
    <property type="nucleotide sequence ID" value="NZ_CAUHMM010000030.1"/>
</dbReference>
<comment type="function">
    <text evidence="6 8">Necessary for efficient RNA polymerase transcription elongation past template-encoded arresting sites. The arresting sites in DNA have the property of trapping a certain fraction of elongating RNA polymerases that pass through, resulting in locked ternary complexes. Cleavage of the nascent transcript by cleavage factors such as GreA or GreB allows the resumption of elongation from the new 3'terminus. GreA releases sequences of 2 to 3 nucleotides.</text>
</comment>
<evidence type="ECO:0000256" key="3">
    <source>
        <dbReference type="ARBA" id="ARBA00023015"/>
    </source>
</evidence>
<dbReference type="PANTHER" id="PTHR30437:SF4">
    <property type="entry name" value="TRANSCRIPTION ELONGATION FACTOR GREA"/>
    <property type="match status" value="1"/>
</dbReference>
<dbReference type="Gene3D" id="3.10.50.30">
    <property type="entry name" value="Transcription elongation factor, GreA/GreB, C-terminal domain"/>
    <property type="match status" value="1"/>
</dbReference>
<evidence type="ECO:0000259" key="10">
    <source>
        <dbReference type="Pfam" id="PF01272"/>
    </source>
</evidence>
<dbReference type="InterPro" id="IPR036805">
    <property type="entry name" value="Tscrpt_elong_fac_GreA/B_N_sf"/>
</dbReference>
<proteinExistence type="inferred from homology"/>
<dbReference type="Proteomes" id="UP000065220">
    <property type="component" value="Chromosome"/>
</dbReference>
<dbReference type="InterPro" id="IPR036953">
    <property type="entry name" value="GreA/GreB_C_sf"/>
</dbReference>
<dbReference type="GO" id="GO:0070063">
    <property type="term" value="F:RNA polymerase binding"/>
    <property type="evidence" value="ECO:0007669"/>
    <property type="project" value="InterPro"/>
</dbReference>
<gene>
    <name evidence="8" type="primary">greA</name>
    <name evidence="12" type="ORF">AXF14_02720</name>
</gene>
<organism evidence="12 13">
    <name type="scientific">Actinomyces radicidentis</name>
    <dbReference type="NCBI Taxonomy" id="111015"/>
    <lineage>
        <taxon>Bacteria</taxon>
        <taxon>Bacillati</taxon>
        <taxon>Actinomycetota</taxon>
        <taxon>Actinomycetes</taxon>
        <taxon>Actinomycetales</taxon>
        <taxon>Actinomycetaceae</taxon>
        <taxon>Actinomyces</taxon>
    </lineage>
</organism>
<evidence type="ECO:0000256" key="1">
    <source>
        <dbReference type="ARBA" id="ARBA00008213"/>
    </source>
</evidence>
<dbReference type="OrthoDB" id="9797227at2"/>
<keyword evidence="5 8" id="KW-0804">Transcription</keyword>
<evidence type="ECO:0000256" key="2">
    <source>
        <dbReference type="ARBA" id="ARBA00013729"/>
    </source>
</evidence>
<dbReference type="FunFam" id="1.10.287.180:FF:000001">
    <property type="entry name" value="Transcription elongation factor GreA"/>
    <property type="match status" value="1"/>
</dbReference>
<feature type="region of interest" description="Disordered" evidence="9">
    <location>
        <begin position="1"/>
        <end position="20"/>
    </location>
</feature>
<evidence type="ECO:0000259" key="11">
    <source>
        <dbReference type="Pfam" id="PF03449"/>
    </source>
</evidence>
<feature type="domain" description="Transcription elongation factor GreA/GreB C-terminal" evidence="10">
    <location>
        <begin position="90"/>
        <end position="165"/>
    </location>
</feature>